<dbReference type="PANTHER" id="PTHR35011:SF10">
    <property type="entry name" value="TRAP TRANSPORTER SMALL PERMEASE PROTEIN"/>
    <property type="match status" value="1"/>
</dbReference>
<feature type="transmembrane region" description="Helical" evidence="9">
    <location>
        <begin position="92"/>
        <end position="116"/>
    </location>
</feature>
<keyword evidence="3" id="KW-1003">Cell membrane</keyword>
<dbReference type="Proteomes" id="UP000198767">
    <property type="component" value="Unassembled WGS sequence"/>
</dbReference>
<comment type="function">
    <text evidence="9">Part of the tripartite ATP-independent periplasmic (TRAP) transport system.</text>
</comment>
<feature type="domain" description="Tripartite ATP-independent periplasmic transporters DctQ component" evidence="10">
    <location>
        <begin position="31"/>
        <end position="162"/>
    </location>
</feature>
<dbReference type="InterPro" id="IPR055348">
    <property type="entry name" value="DctQ"/>
</dbReference>
<gene>
    <name evidence="11" type="ORF">SAMN04488118_11194</name>
</gene>
<dbReference type="InterPro" id="IPR007387">
    <property type="entry name" value="TRAP_DctQ"/>
</dbReference>
<dbReference type="OrthoDB" id="9797534at2"/>
<evidence type="ECO:0000313" key="12">
    <source>
        <dbReference type="Proteomes" id="UP000198767"/>
    </source>
</evidence>
<dbReference type="GO" id="GO:0005886">
    <property type="term" value="C:plasma membrane"/>
    <property type="evidence" value="ECO:0007669"/>
    <property type="project" value="UniProtKB-SubCell"/>
</dbReference>
<protein>
    <recommendedName>
        <fullName evidence="9">TRAP transporter small permease protein</fullName>
    </recommendedName>
</protein>
<feature type="transmembrane region" description="Helical" evidence="9">
    <location>
        <begin position="12"/>
        <end position="31"/>
    </location>
</feature>
<feature type="transmembrane region" description="Helical" evidence="9">
    <location>
        <begin position="136"/>
        <end position="158"/>
    </location>
</feature>
<evidence type="ECO:0000256" key="9">
    <source>
        <dbReference type="RuleBase" id="RU369079"/>
    </source>
</evidence>
<evidence type="ECO:0000256" key="5">
    <source>
        <dbReference type="ARBA" id="ARBA00022692"/>
    </source>
</evidence>
<evidence type="ECO:0000259" key="10">
    <source>
        <dbReference type="Pfam" id="PF04290"/>
    </source>
</evidence>
<keyword evidence="7 9" id="KW-0472">Membrane</keyword>
<keyword evidence="5 9" id="KW-0812">Transmembrane</keyword>
<keyword evidence="12" id="KW-1185">Reference proteome</keyword>
<dbReference type="GO" id="GO:0015740">
    <property type="term" value="P:C4-dicarboxylate transport"/>
    <property type="evidence" value="ECO:0007669"/>
    <property type="project" value="TreeGrafter"/>
</dbReference>
<name>A0A1G5RCE2_9RHOB</name>
<sequence>MRVFLTRLYQAAGILSAGLIAAICLLVSAQIVLNGLGRLFPGTFPTTIPSYADFSGFMLAGSTFLAMAYTLRSGGHIRVNLIVQRLPAPLMLAAEALSLTLALLFTGIALWFSAALVQESLHYGDVSTGIIPVPLWIPQTPMVVGLGLLMIALVHTLFDLVQTRSSVLTTADEV</sequence>
<accession>A0A1G5RCE2</accession>
<organism evidence="11 12">
    <name type="scientific">Epibacterium ulvae</name>
    <dbReference type="NCBI Taxonomy" id="1156985"/>
    <lineage>
        <taxon>Bacteria</taxon>
        <taxon>Pseudomonadati</taxon>
        <taxon>Pseudomonadota</taxon>
        <taxon>Alphaproteobacteria</taxon>
        <taxon>Rhodobacterales</taxon>
        <taxon>Roseobacteraceae</taxon>
        <taxon>Epibacterium</taxon>
    </lineage>
</organism>
<evidence type="ECO:0000256" key="4">
    <source>
        <dbReference type="ARBA" id="ARBA00022519"/>
    </source>
</evidence>
<proteinExistence type="inferred from homology"/>
<dbReference type="Pfam" id="PF04290">
    <property type="entry name" value="DctQ"/>
    <property type="match status" value="1"/>
</dbReference>
<comment type="subunit">
    <text evidence="9">The complex comprises the extracytoplasmic solute receptor protein and the two transmembrane proteins.</text>
</comment>
<dbReference type="EMBL" id="FMWG01000011">
    <property type="protein sequence ID" value="SCZ71101.1"/>
    <property type="molecule type" value="Genomic_DNA"/>
</dbReference>
<reference evidence="11 12" key="1">
    <citation type="submission" date="2016-10" db="EMBL/GenBank/DDBJ databases">
        <authorList>
            <person name="de Groot N.N."/>
        </authorList>
    </citation>
    <scope>NUCLEOTIDE SEQUENCE [LARGE SCALE GENOMIC DNA]</scope>
    <source>
        <strain evidence="11 12">U95</strain>
    </source>
</reference>
<keyword evidence="4 9" id="KW-0997">Cell inner membrane</keyword>
<keyword evidence="6 9" id="KW-1133">Transmembrane helix</keyword>
<evidence type="ECO:0000256" key="3">
    <source>
        <dbReference type="ARBA" id="ARBA00022475"/>
    </source>
</evidence>
<evidence type="ECO:0000256" key="6">
    <source>
        <dbReference type="ARBA" id="ARBA00022989"/>
    </source>
</evidence>
<dbReference type="AlphaFoldDB" id="A0A1G5RCE2"/>
<comment type="similarity">
    <text evidence="8 9">Belongs to the TRAP transporter small permease family.</text>
</comment>
<feature type="transmembrane region" description="Helical" evidence="9">
    <location>
        <begin position="51"/>
        <end position="71"/>
    </location>
</feature>
<dbReference type="PANTHER" id="PTHR35011">
    <property type="entry name" value="2,3-DIKETO-L-GULONATE TRAP TRANSPORTER SMALL PERMEASE PROTEIN YIAM"/>
    <property type="match status" value="1"/>
</dbReference>
<comment type="subcellular location">
    <subcellularLocation>
        <location evidence="1 9">Cell inner membrane</location>
        <topology evidence="1 9">Multi-pass membrane protein</topology>
    </subcellularLocation>
</comment>
<evidence type="ECO:0000313" key="11">
    <source>
        <dbReference type="EMBL" id="SCZ71101.1"/>
    </source>
</evidence>
<evidence type="ECO:0000256" key="2">
    <source>
        <dbReference type="ARBA" id="ARBA00022448"/>
    </source>
</evidence>
<evidence type="ECO:0000256" key="1">
    <source>
        <dbReference type="ARBA" id="ARBA00004429"/>
    </source>
</evidence>
<keyword evidence="2 9" id="KW-0813">Transport</keyword>
<evidence type="ECO:0000256" key="8">
    <source>
        <dbReference type="ARBA" id="ARBA00038436"/>
    </source>
</evidence>
<evidence type="ECO:0000256" key="7">
    <source>
        <dbReference type="ARBA" id="ARBA00023136"/>
    </source>
</evidence>
<dbReference type="GO" id="GO:0022857">
    <property type="term" value="F:transmembrane transporter activity"/>
    <property type="evidence" value="ECO:0007669"/>
    <property type="project" value="UniProtKB-UniRule"/>
</dbReference>
<dbReference type="STRING" id="1156985.SAMN04488118_11194"/>
<dbReference type="RefSeq" id="WP_090220536.1">
    <property type="nucleotide sequence ID" value="NZ_CANLDO010000010.1"/>
</dbReference>